<dbReference type="SUPFAM" id="SSF50156">
    <property type="entry name" value="PDZ domain-like"/>
    <property type="match status" value="1"/>
</dbReference>
<protein>
    <submittedName>
        <fullName evidence="4">PDZ domain-containing protein</fullName>
    </submittedName>
</protein>
<feature type="domain" description="PDZ" evidence="3">
    <location>
        <begin position="260"/>
        <end position="348"/>
    </location>
</feature>
<gene>
    <name evidence="4" type="ORF">E0F26_12140</name>
</gene>
<evidence type="ECO:0000256" key="2">
    <source>
        <dbReference type="ARBA" id="ARBA00022801"/>
    </source>
</evidence>
<keyword evidence="5" id="KW-1185">Reference proteome</keyword>
<sequence>MREWFAQLVWPALVGVLAAVILLNLEWLELPGDRQGPASYSDAVAVATPSVVNIYTAKLVAEKTPVFNAPLLRRYTNRGERQPRVERSLGSGVIMSQDGHIITNQHVIDGAQSIQILLSDGRRASASVVGIDPDTDLALLKTELTGLSAIKTADSDAIKVGDVVMAIGNPFGFGHSVTLGIISGLERYGLQLSAYESYIQTDAAIHLGNSGGALIDSEGRLVGINTLIYTAAPDQSNDSSGIGINLATPSNLVNTVISDLIEYGAVIRGWLGVEVDLLLGLDDQGRTTQSLLVTETAAGGPAERAGIQVGDLIVALDGADVSDAREAMQMIARLRPGDRVLVGLQRQDQRLDVDAIVATRPTN</sequence>
<dbReference type="InterPro" id="IPR001478">
    <property type="entry name" value="PDZ"/>
</dbReference>
<dbReference type="Pfam" id="PF13365">
    <property type="entry name" value="Trypsin_2"/>
    <property type="match status" value="1"/>
</dbReference>
<dbReference type="InterPro" id="IPR036034">
    <property type="entry name" value="PDZ_sf"/>
</dbReference>
<dbReference type="RefSeq" id="WP_279241928.1">
    <property type="nucleotide sequence ID" value="NZ_CP036501.1"/>
</dbReference>
<evidence type="ECO:0000256" key="1">
    <source>
        <dbReference type="ARBA" id="ARBA00022670"/>
    </source>
</evidence>
<dbReference type="SUPFAM" id="SSF50494">
    <property type="entry name" value="Trypsin-like serine proteases"/>
    <property type="match status" value="1"/>
</dbReference>
<dbReference type="EMBL" id="CP036501">
    <property type="protein sequence ID" value="UZP75441.1"/>
    <property type="molecule type" value="Genomic_DNA"/>
</dbReference>
<dbReference type="SMART" id="SM00228">
    <property type="entry name" value="PDZ"/>
    <property type="match status" value="1"/>
</dbReference>
<dbReference type="PANTHER" id="PTHR43343">
    <property type="entry name" value="PEPTIDASE S12"/>
    <property type="match status" value="1"/>
</dbReference>
<keyword evidence="1" id="KW-0645">Protease</keyword>
<dbReference type="InterPro" id="IPR001940">
    <property type="entry name" value="Peptidase_S1C"/>
</dbReference>
<accession>A0ABY6Q939</accession>
<dbReference type="Pfam" id="PF13180">
    <property type="entry name" value="PDZ_2"/>
    <property type="match status" value="1"/>
</dbReference>
<evidence type="ECO:0000313" key="4">
    <source>
        <dbReference type="EMBL" id="UZP75441.1"/>
    </source>
</evidence>
<dbReference type="Gene3D" id="2.40.10.120">
    <property type="match status" value="1"/>
</dbReference>
<dbReference type="PROSITE" id="PS50106">
    <property type="entry name" value="PDZ"/>
    <property type="match status" value="1"/>
</dbReference>
<evidence type="ECO:0000313" key="5">
    <source>
        <dbReference type="Proteomes" id="UP001317963"/>
    </source>
</evidence>
<proteinExistence type="predicted"/>
<reference evidence="4 5" key="1">
    <citation type="submission" date="2019-02" db="EMBL/GenBank/DDBJ databases">
        <title>Halieaceae_genomes.</title>
        <authorList>
            <person name="Li S.-H."/>
        </authorList>
    </citation>
    <scope>NUCLEOTIDE SEQUENCE [LARGE SCALE GENOMIC DNA]</scope>
    <source>
        <strain evidence="4 5">JH123</strain>
    </source>
</reference>
<dbReference type="PANTHER" id="PTHR43343:SF3">
    <property type="entry name" value="PROTEASE DO-LIKE 8, CHLOROPLASTIC"/>
    <property type="match status" value="1"/>
</dbReference>
<organism evidence="4 5">
    <name type="scientific">Candidatus Paraluminiphilus aquimaris</name>
    <dbReference type="NCBI Taxonomy" id="2518994"/>
    <lineage>
        <taxon>Bacteria</taxon>
        <taxon>Pseudomonadati</taxon>
        <taxon>Pseudomonadota</taxon>
        <taxon>Gammaproteobacteria</taxon>
        <taxon>Cellvibrionales</taxon>
        <taxon>Halieaceae</taxon>
        <taxon>Candidatus Paraluminiphilus</taxon>
    </lineage>
</organism>
<keyword evidence="2" id="KW-0378">Hydrolase</keyword>
<dbReference type="PRINTS" id="PR00834">
    <property type="entry name" value="PROTEASES2C"/>
</dbReference>
<dbReference type="InterPro" id="IPR051201">
    <property type="entry name" value="Chloro_Bact_Ser_Proteases"/>
</dbReference>
<name>A0ABY6Q939_9GAMM</name>
<dbReference type="Proteomes" id="UP001317963">
    <property type="component" value="Chromosome"/>
</dbReference>
<evidence type="ECO:0000259" key="3">
    <source>
        <dbReference type="PROSITE" id="PS50106"/>
    </source>
</evidence>
<dbReference type="Gene3D" id="2.30.42.10">
    <property type="match status" value="1"/>
</dbReference>
<dbReference type="InterPro" id="IPR009003">
    <property type="entry name" value="Peptidase_S1_PA"/>
</dbReference>